<reference evidence="1" key="1">
    <citation type="submission" date="2015-04" db="UniProtKB">
        <authorList>
            <consortium name="EnsemblPlants"/>
        </authorList>
    </citation>
    <scope>IDENTIFICATION</scope>
</reference>
<reference evidence="1" key="2">
    <citation type="submission" date="2018-05" db="EMBL/GenBank/DDBJ databases">
        <title>OpunRS2 (Oryza punctata Reference Sequence Version 2).</title>
        <authorList>
            <person name="Zhang J."/>
            <person name="Kudrna D."/>
            <person name="Lee S."/>
            <person name="Talag J."/>
            <person name="Welchert J."/>
            <person name="Wing R.A."/>
        </authorList>
    </citation>
    <scope>NUCLEOTIDE SEQUENCE [LARGE SCALE GENOMIC DNA]</scope>
</reference>
<organism evidence="1">
    <name type="scientific">Oryza punctata</name>
    <name type="common">Red rice</name>
    <dbReference type="NCBI Taxonomy" id="4537"/>
    <lineage>
        <taxon>Eukaryota</taxon>
        <taxon>Viridiplantae</taxon>
        <taxon>Streptophyta</taxon>
        <taxon>Embryophyta</taxon>
        <taxon>Tracheophyta</taxon>
        <taxon>Spermatophyta</taxon>
        <taxon>Magnoliopsida</taxon>
        <taxon>Liliopsida</taxon>
        <taxon>Poales</taxon>
        <taxon>Poaceae</taxon>
        <taxon>BOP clade</taxon>
        <taxon>Oryzoideae</taxon>
        <taxon>Oryzeae</taxon>
        <taxon>Oryzinae</taxon>
        <taxon>Oryza</taxon>
    </lineage>
</organism>
<dbReference type="HOGENOM" id="CLU_2762198_0_0_1"/>
<evidence type="ECO:0000313" key="1">
    <source>
        <dbReference type="EnsemblPlants" id="OPUNC02G12030.1"/>
    </source>
</evidence>
<proteinExistence type="predicted"/>
<evidence type="ECO:0000313" key="2">
    <source>
        <dbReference type="Proteomes" id="UP000026962"/>
    </source>
</evidence>
<dbReference type="EnsemblPlants" id="OPUNC02G12030.1">
    <property type="protein sequence ID" value="OPUNC02G12030.1"/>
    <property type="gene ID" value="OPUNC02G12030"/>
</dbReference>
<accession>A0A0E0JYV5</accession>
<sequence length="70" mass="7825">MVIKQGISNMVMTNSQEGIKNFARGARQLTRHLRFYGSPKFEGVSSDDGGSEEILEGFIEKEMESKAINE</sequence>
<protein>
    <submittedName>
        <fullName evidence="1">Uncharacterized protein</fullName>
    </submittedName>
</protein>
<name>A0A0E0JYV5_ORYPU</name>
<dbReference type="Proteomes" id="UP000026962">
    <property type="component" value="Chromosome 2"/>
</dbReference>
<dbReference type="Gramene" id="OPUNC02G12030.1">
    <property type="protein sequence ID" value="OPUNC02G12030.1"/>
    <property type="gene ID" value="OPUNC02G12030"/>
</dbReference>
<dbReference type="AlphaFoldDB" id="A0A0E0JYV5"/>
<keyword evidence="2" id="KW-1185">Reference proteome</keyword>